<proteinExistence type="predicted"/>
<protein>
    <submittedName>
        <fullName evidence="1">Uncharacterized protein</fullName>
    </submittedName>
</protein>
<name>A0ABY7TNP9_9SPHN</name>
<dbReference type="RefSeq" id="WP_273690270.1">
    <property type="nucleotide sequence ID" value="NZ_CP117411.1"/>
</dbReference>
<evidence type="ECO:0000313" key="2">
    <source>
        <dbReference type="Proteomes" id="UP001220395"/>
    </source>
</evidence>
<reference evidence="1 2" key="1">
    <citation type="submission" date="2023-02" db="EMBL/GenBank/DDBJ databases">
        <title>Genome sequence of Sphingomonas naphthae.</title>
        <authorList>
            <person name="Kim S."/>
            <person name="Heo J."/>
            <person name="Kwon S.-W."/>
        </authorList>
    </citation>
    <scope>NUCLEOTIDE SEQUENCE [LARGE SCALE GENOMIC DNA]</scope>
    <source>
        <strain evidence="1 2">KACC 18716</strain>
    </source>
</reference>
<dbReference type="EMBL" id="CP117411">
    <property type="protein sequence ID" value="WCT74867.1"/>
    <property type="molecule type" value="Genomic_DNA"/>
</dbReference>
<gene>
    <name evidence="1" type="ORF">PQ455_06510</name>
</gene>
<evidence type="ECO:0000313" key="1">
    <source>
        <dbReference type="EMBL" id="WCT74867.1"/>
    </source>
</evidence>
<keyword evidence="2" id="KW-1185">Reference proteome</keyword>
<accession>A0ABY7TNP9</accession>
<organism evidence="1 2">
    <name type="scientific">Sphingomonas naphthae</name>
    <dbReference type="NCBI Taxonomy" id="1813468"/>
    <lineage>
        <taxon>Bacteria</taxon>
        <taxon>Pseudomonadati</taxon>
        <taxon>Pseudomonadota</taxon>
        <taxon>Alphaproteobacteria</taxon>
        <taxon>Sphingomonadales</taxon>
        <taxon>Sphingomonadaceae</taxon>
        <taxon>Sphingomonas</taxon>
    </lineage>
</organism>
<dbReference type="Proteomes" id="UP001220395">
    <property type="component" value="Chromosome"/>
</dbReference>
<sequence length="160" mass="17828">MTEGLDAKELNALSIIAACNDADKVRRMMLNASGKSIVVEQAAFNRIIEIEARSTVPGVEQACWSMIHAVEEIRRQRTGKRKPMNRLRPKIERDGVVASLEYLALNRSEGFQEVLDYKRPDLTAEAIVLAHAQHFSDKALTAAADRLIEAGIDPQVFRTV</sequence>